<reference evidence="1 2" key="1">
    <citation type="journal article" date="2023" name="Sci. Data">
        <title>Genome assembly of the Korean intertidal mud-creeper Batillaria attramentaria.</title>
        <authorList>
            <person name="Patra A.K."/>
            <person name="Ho P.T."/>
            <person name="Jun S."/>
            <person name="Lee S.J."/>
            <person name="Kim Y."/>
            <person name="Won Y.J."/>
        </authorList>
    </citation>
    <scope>NUCLEOTIDE SEQUENCE [LARGE SCALE GENOMIC DNA]</scope>
    <source>
        <strain evidence="1">Wonlab-2016</strain>
    </source>
</reference>
<dbReference type="Proteomes" id="UP001519460">
    <property type="component" value="Unassembled WGS sequence"/>
</dbReference>
<evidence type="ECO:0000313" key="2">
    <source>
        <dbReference type="Proteomes" id="UP001519460"/>
    </source>
</evidence>
<evidence type="ECO:0000313" key="1">
    <source>
        <dbReference type="EMBL" id="KAK7456970.1"/>
    </source>
</evidence>
<accession>A0ABD0J3L0</accession>
<name>A0ABD0J3L0_9CAEN</name>
<proteinExistence type="predicted"/>
<keyword evidence="2" id="KW-1185">Reference proteome</keyword>
<sequence length="96" mass="10121">MTSDARASLDVTSSVTASLDVTSSVTASLDVTSSVTASLEVTLAPYPLKGCGVNVRFDIRGFSTQCGKKVFFAENTQCTDESLFLSLFSSLNPKAE</sequence>
<gene>
    <name evidence="1" type="ORF">BaRGS_00039283</name>
</gene>
<organism evidence="1 2">
    <name type="scientific">Batillaria attramentaria</name>
    <dbReference type="NCBI Taxonomy" id="370345"/>
    <lineage>
        <taxon>Eukaryota</taxon>
        <taxon>Metazoa</taxon>
        <taxon>Spiralia</taxon>
        <taxon>Lophotrochozoa</taxon>
        <taxon>Mollusca</taxon>
        <taxon>Gastropoda</taxon>
        <taxon>Caenogastropoda</taxon>
        <taxon>Sorbeoconcha</taxon>
        <taxon>Cerithioidea</taxon>
        <taxon>Batillariidae</taxon>
        <taxon>Batillaria</taxon>
    </lineage>
</organism>
<comment type="caution">
    <text evidence="1">The sequence shown here is derived from an EMBL/GenBank/DDBJ whole genome shotgun (WGS) entry which is preliminary data.</text>
</comment>
<dbReference type="EMBL" id="JACVVK020000676">
    <property type="protein sequence ID" value="KAK7456970.1"/>
    <property type="molecule type" value="Genomic_DNA"/>
</dbReference>
<protein>
    <submittedName>
        <fullName evidence="1">Uncharacterized protein</fullName>
    </submittedName>
</protein>
<dbReference type="AlphaFoldDB" id="A0ABD0J3L0"/>